<protein>
    <submittedName>
        <fullName evidence="1">Uncharacterized protein</fullName>
    </submittedName>
</protein>
<dbReference type="Proteomes" id="UP000410492">
    <property type="component" value="Unassembled WGS sequence"/>
</dbReference>
<keyword evidence="2" id="KW-1185">Reference proteome</keyword>
<accession>A0A653CLJ2</accession>
<gene>
    <name evidence="1" type="ORF">CALMAC_LOCUS10034</name>
</gene>
<dbReference type="AlphaFoldDB" id="A0A653CLJ2"/>
<organism evidence="1 2">
    <name type="scientific">Callosobruchus maculatus</name>
    <name type="common">Southern cowpea weevil</name>
    <name type="synonym">Pulse bruchid</name>
    <dbReference type="NCBI Taxonomy" id="64391"/>
    <lineage>
        <taxon>Eukaryota</taxon>
        <taxon>Metazoa</taxon>
        <taxon>Ecdysozoa</taxon>
        <taxon>Arthropoda</taxon>
        <taxon>Hexapoda</taxon>
        <taxon>Insecta</taxon>
        <taxon>Pterygota</taxon>
        <taxon>Neoptera</taxon>
        <taxon>Endopterygota</taxon>
        <taxon>Coleoptera</taxon>
        <taxon>Polyphaga</taxon>
        <taxon>Cucujiformia</taxon>
        <taxon>Chrysomeloidea</taxon>
        <taxon>Chrysomelidae</taxon>
        <taxon>Bruchinae</taxon>
        <taxon>Bruchini</taxon>
        <taxon>Callosobruchus</taxon>
    </lineage>
</organism>
<evidence type="ECO:0000313" key="2">
    <source>
        <dbReference type="Proteomes" id="UP000410492"/>
    </source>
</evidence>
<evidence type="ECO:0000313" key="1">
    <source>
        <dbReference type="EMBL" id="VEN48671.1"/>
    </source>
</evidence>
<sequence length="65" mass="7740">MEIHIRPMGEQHMHVFDNNTCRTSYLAKTTTDRFPIPMQNTQPYPVLQSIIYIRLNFELPHILNL</sequence>
<dbReference type="EMBL" id="CAACVG010008140">
    <property type="protein sequence ID" value="VEN48671.1"/>
    <property type="molecule type" value="Genomic_DNA"/>
</dbReference>
<dbReference type="OrthoDB" id="6815431at2759"/>
<proteinExistence type="predicted"/>
<reference evidence="1 2" key="1">
    <citation type="submission" date="2019-01" db="EMBL/GenBank/DDBJ databases">
        <authorList>
            <person name="Sayadi A."/>
        </authorList>
    </citation>
    <scope>NUCLEOTIDE SEQUENCE [LARGE SCALE GENOMIC DNA]</scope>
</reference>
<name>A0A653CLJ2_CALMS</name>